<dbReference type="InterPro" id="IPR002124">
    <property type="entry name" value="Cyt_c_oxidase_su5b"/>
</dbReference>
<evidence type="ECO:0000256" key="3">
    <source>
        <dbReference type="PIRSR" id="PIRSR602124-1"/>
    </source>
</evidence>
<dbReference type="STRING" id="418985.A0A1V9XYS8"/>
<dbReference type="Pfam" id="PF01215">
    <property type="entry name" value="COX5B"/>
    <property type="match status" value="1"/>
</dbReference>
<dbReference type="GO" id="GO:0005740">
    <property type="term" value="C:mitochondrial envelope"/>
    <property type="evidence" value="ECO:0007669"/>
    <property type="project" value="InterPro"/>
</dbReference>
<dbReference type="EMBL" id="MNPL01002008">
    <property type="protein sequence ID" value="OQR78621.1"/>
    <property type="molecule type" value="Genomic_DNA"/>
</dbReference>
<evidence type="ECO:0000256" key="2">
    <source>
        <dbReference type="ARBA" id="ARBA00022833"/>
    </source>
</evidence>
<evidence type="ECO:0000256" key="4">
    <source>
        <dbReference type="PIRSR" id="PIRSR602124-3"/>
    </source>
</evidence>
<proteinExistence type="predicted"/>
<dbReference type="FunCoup" id="A0A1V9XYS8">
    <property type="interactions" value="1008"/>
</dbReference>
<comment type="caution">
    <text evidence="5">The sequence shown here is derived from an EMBL/GenBank/DDBJ whole genome shotgun (WGS) entry which is preliminary data.</text>
</comment>
<sequence>MASVLQHAARGLAVRGTRITPAANCVRTYAIKREIPDVMDHSTGIEKRELIALASGNKDPFQMEALKRGPGTKDQPNLVPSMTDKRMIGCICDEDSAAIVYMWLHKGDPKRCECGHWFKLVDGKFI</sequence>
<feature type="binding site" evidence="3">
    <location>
        <position position="112"/>
    </location>
    <ligand>
        <name>Zn(2+)</name>
        <dbReference type="ChEBI" id="CHEBI:29105"/>
    </ligand>
</feature>
<feature type="binding site" evidence="3">
    <location>
        <position position="90"/>
    </location>
    <ligand>
        <name>Zn(2+)</name>
        <dbReference type="ChEBI" id="CHEBI:29105"/>
    </ligand>
</feature>
<dbReference type="InParanoid" id="A0A1V9XYS8"/>
<dbReference type="AlphaFoldDB" id="A0A1V9XYS8"/>
<dbReference type="PANTHER" id="PTHR10122:SF0">
    <property type="entry name" value="CYTOCHROME C OXIDASE SUBUNIT 5B, ISOFORM A-RELATED"/>
    <property type="match status" value="1"/>
</dbReference>
<protein>
    <submittedName>
        <fullName evidence="5">Cytochrome c oxidase polypeptide Vb-like</fullName>
    </submittedName>
</protein>
<dbReference type="FunFam" id="2.60.11.10:FF:000004">
    <property type="entry name" value="Cytochrome c oxidase subunit 5B"/>
    <property type="match status" value="1"/>
</dbReference>
<organism evidence="5 6">
    <name type="scientific">Tropilaelaps mercedesae</name>
    <dbReference type="NCBI Taxonomy" id="418985"/>
    <lineage>
        <taxon>Eukaryota</taxon>
        <taxon>Metazoa</taxon>
        <taxon>Ecdysozoa</taxon>
        <taxon>Arthropoda</taxon>
        <taxon>Chelicerata</taxon>
        <taxon>Arachnida</taxon>
        <taxon>Acari</taxon>
        <taxon>Parasitiformes</taxon>
        <taxon>Mesostigmata</taxon>
        <taxon>Gamasina</taxon>
        <taxon>Dermanyssoidea</taxon>
        <taxon>Laelapidae</taxon>
        <taxon>Tropilaelaps</taxon>
    </lineage>
</organism>
<reference evidence="5 6" key="1">
    <citation type="journal article" date="2017" name="Gigascience">
        <title>Draft genome of the honey bee ectoparasitic mite, Tropilaelaps mercedesae, is shaped by the parasitic life history.</title>
        <authorList>
            <person name="Dong X."/>
            <person name="Armstrong S.D."/>
            <person name="Xia D."/>
            <person name="Makepeace B.L."/>
            <person name="Darby A.C."/>
            <person name="Kadowaki T."/>
        </authorList>
    </citation>
    <scope>NUCLEOTIDE SEQUENCE [LARGE SCALE GENOMIC DNA]</scope>
    <source>
        <strain evidence="5">Wuxi-XJTLU</strain>
    </source>
</reference>
<accession>A0A1V9XYS8</accession>
<dbReference type="GO" id="GO:0045277">
    <property type="term" value="C:respiratory chain complex IV"/>
    <property type="evidence" value="ECO:0007669"/>
    <property type="project" value="InterPro"/>
</dbReference>
<gene>
    <name evidence="5" type="ORF">BIW11_00276</name>
</gene>
<dbReference type="CDD" id="cd00924">
    <property type="entry name" value="Cyt_c_Oxidase_Vb"/>
    <property type="match status" value="1"/>
</dbReference>
<feature type="modified residue" description="N6-acetyllysine" evidence="4">
    <location>
        <position position="85"/>
    </location>
</feature>
<dbReference type="PANTHER" id="PTHR10122">
    <property type="entry name" value="CYTOCHROME C OXIDASE SUBUNIT 5B, MITOCHONDRIAL"/>
    <property type="match status" value="1"/>
</dbReference>
<dbReference type="SUPFAM" id="SSF57802">
    <property type="entry name" value="Rubredoxin-like"/>
    <property type="match status" value="1"/>
</dbReference>
<dbReference type="Gene3D" id="2.60.11.10">
    <property type="entry name" value="Cytochrome c oxidase, subunit Vb"/>
    <property type="match status" value="1"/>
</dbReference>
<evidence type="ECO:0000256" key="1">
    <source>
        <dbReference type="ARBA" id="ARBA00022723"/>
    </source>
</evidence>
<keyword evidence="2 3" id="KW-0862">Zinc</keyword>
<dbReference type="OrthoDB" id="10249250at2759"/>
<evidence type="ECO:0000313" key="6">
    <source>
        <dbReference type="Proteomes" id="UP000192247"/>
    </source>
</evidence>
<dbReference type="GO" id="GO:0006123">
    <property type="term" value="P:mitochondrial electron transport, cytochrome c to oxygen"/>
    <property type="evidence" value="ECO:0007669"/>
    <property type="project" value="InterPro"/>
</dbReference>
<name>A0A1V9XYS8_9ACAR</name>
<feature type="binding site" evidence="3">
    <location>
        <position position="92"/>
    </location>
    <ligand>
        <name>Zn(2+)</name>
        <dbReference type="ChEBI" id="CHEBI:29105"/>
    </ligand>
</feature>
<feature type="modified residue" description="N6-acetyllysine" evidence="4">
    <location>
        <position position="119"/>
    </location>
</feature>
<evidence type="ECO:0000313" key="5">
    <source>
        <dbReference type="EMBL" id="OQR78621.1"/>
    </source>
</evidence>
<dbReference type="PROSITE" id="PS51359">
    <property type="entry name" value="COX5B_2"/>
    <property type="match status" value="1"/>
</dbReference>
<dbReference type="GO" id="GO:0046872">
    <property type="term" value="F:metal ion binding"/>
    <property type="evidence" value="ECO:0007669"/>
    <property type="project" value="UniProtKB-KW"/>
</dbReference>
<keyword evidence="1 3" id="KW-0479">Metal-binding</keyword>
<keyword evidence="6" id="KW-1185">Reference proteome</keyword>
<feature type="modified residue" description="N6-acetyllysine" evidence="4">
    <location>
        <position position="67"/>
    </location>
</feature>
<feature type="binding site" evidence="3">
    <location>
        <position position="114"/>
    </location>
    <ligand>
        <name>Zn(2+)</name>
        <dbReference type="ChEBI" id="CHEBI:29105"/>
    </ligand>
</feature>
<dbReference type="Proteomes" id="UP000192247">
    <property type="component" value="Unassembled WGS sequence"/>
</dbReference>
<dbReference type="InterPro" id="IPR036972">
    <property type="entry name" value="Cyt_c_oxidase_su5b_sf"/>
</dbReference>